<evidence type="ECO:0000313" key="1">
    <source>
        <dbReference type="EMBL" id="MBI5974485.1"/>
    </source>
</evidence>
<protein>
    <submittedName>
        <fullName evidence="1">Uncharacterized protein</fullName>
    </submittedName>
</protein>
<comment type="caution">
    <text evidence="1">The sequence shown here is derived from an EMBL/GenBank/DDBJ whole genome shotgun (WGS) entry which is preliminary data.</text>
</comment>
<name>A0ABS0T6W0_9STAP</name>
<keyword evidence="2" id="KW-1185">Reference proteome</keyword>
<gene>
    <name evidence="1" type="ORF">HHH54_02595</name>
</gene>
<evidence type="ECO:0000313" key="2">
    <source>
        <dbReference type="Proteomes" id="UP000751852"/>
    </source>
</evidence>
<organism evidence="1 2">
    <name type="scientific">Staphylococcus canis</name>
    <dbReference type="NCBI Taxonomy" id="2724942"/>
    <lineage>
        <taxon>Bacteria</taxon>
        <taxon>Bacillati</taxon>
        <taxon>Bacillota</taxon>
        <taxon>Bacilli</taxon>
        <taxon>Bacillales</taxon>
        <taxon>Staphylococcaceae</taxon>
        <taxon>Staphylococcus</taxon>
    </lineage>
</organism>
<dbReference type="Proteomes" id="UP000751852">
    <property type="component" value="Unassembled WGS sequence"/>
</dbReference>
<proteinExistence type="predicted"/>
<sequence>MRTMIRAAIAVVTIIFLSNYLEDPANLSKIEDFKNQIVYSDSVQSMLNSAPIEQFKQFNPSDIMPSEFF</sequence>
<reference evidence="1 2" key="1">
    <citation type="submission" date="2020-04" db="EMBL/GenBank/DDBJ databases">
        <title>Staphylococcus species from domestic dog.</title>
        <authorList>
            <person name="Paterson G.K."/>
        </authorList>
    </citation>
    <scope>NUCLEOTIDE SEQUENCE [LARGE SCALE GENOMIC DNA]</scope>
    <source>
        <strain evidence="1 2">H16/1A</strain>
    </source>
</reference>
<dbReference type="EMBL" id="JABANU010000004">
    <property type="protein sequence ID" value="MBI5974485.1"/>
    <property type="molecule type" value="Genomic_DNA"/>
</dbReference>
<dbReference type="RefSeq" id="WP_198617273.1">
    <property type="nucleotide sequence ID" value="NZ_JABANU010000004.1"/>
</dbReference>
<accession>A0ABS0T6W0</accession>